<organism evidence="2 3">
    <name type="scientific">Rhodocytophaga rosea</name>
    <dbReference type="NCBI Taxonomy" id="2704465"/>
    <lineage>
        <taxon>Bacteria</taxon>
        <taxon>Pseudomonadati</taxon>
        <taxon>Bacteroidota</taxon>
        <taxon>Cytophagia</taxon>
        <taxon>Cytophagales</taxon>
        <taxon>Rhodocytophagaceae</taxon>
        <taxon>Rhodocytophaga</taxon>
    </lineage>
</organism>
<proteinExistence type="predicted"/>
<dbReference type="Proteomes" id="UP000480178">
    <property type="component" value="Chromosome"/>
</dbReference>
<feature type="domain" description="Phosphoribosyltransferase" evidence="1">
    <location>
        <begin position="9"/>
        <end position="153"/>
    </location>
</feature>
<evidence type="ECO:0000313" key="3">
    <source>
        <dbReference type="Proteomes" id="UP000480178"/>
    </source>
</evidence>
<dbReference type="PANTHER" id="PTHR11608:SF0">
    <property type="entry name" value="BIFUNCTIONAL PROTEIN PYRR"/>
    <property type="match status" value="1"/>
</dbReference>
<dbReference type="EMBL" id="CP048222">
    <property type="protein sequence ID" value="QHT69399.1"/>
    <property type="molecule type" value="Genomic_DNA"/>
</dbReference>
<dbReference type="GO" id="GO:0004845">
    <property type="term" value="F:uracil phosphoribosyltransferase activity"/>
    <property type="evidence" value="ECO:0007669"/>
    <property type="project" value="UniProtKB-EC"/>
</dbReference>
<keyword evidence="2" id="KW-0328">Glycosyltransferase</keyword>
<dbReference type="KEGG" id="rhoz:GXP67_23535"/>
<accession>A0A6C0GMZ9</accession>
<dbReference type="PANTHER" id="PTHR11608">
    <property type="entry name" value="BIFUNCTIONAL PROTEIN PYRR"/>
    <property type="match status" value="1"/>
</dbReference>
<name>A0A6C0GMZ9_9BACT</name>
<protein>
    <submittedName>
        <fullName evidence="2">Bifunctional pyr operon transcriptional regulator/uracil phosphoribosyltransferase PyrR</fullName>
        <ecNumber evidence="2">2.4.2.9</ecNumber>
    </submittedName>
</protein>
<dbReference type="RefSeq" id="WP_162445388.1">
    <property type="nucleotide sequence ID" value="NZ_CP048222.1"/>
</dbReference>
<dbReference type="EC" id="2.4.2.9" evidence="2"/>
<keyword evidence="2" id="KW-0808">Transferase</keyword>
<dbReference type="CDD" id="cd06223">
    <property type="entry name" value="PRTases_typeI"/>
    <property type="match status" value="1"/>
</dbReference>
<evidence type="ECO:0000313" key="2">
    <source>
        <dbReference type="EMBL" id="QHT69399.1"/>
    </source>
</evidence>
<dbReference type="SUPFAM" id="SSF53271">
    <property type="entry name" value="PRTase-like"/>
    <property type="match status" value="1"/>
</dbReference>
<dbReference type="AlphaFoldDB" id="A0A6C0GMZ9"/>
<dbReference type="InterPro" id="IPR050137">
    <property type="entry name" value="PyrR_bifunctional"/>
</dbReference>
<sequence length="179" mass="20799">MQKRLILDSRLLDIMISRLCQQLIENHHTFSESVMLGLQPRGIFLAERIRQRIKALTNIVVPLGYLDATFYRDDFRRRETPLKPNATRVPFIIENHNVVLIDDVLFTGRTVRAALDAMTAFGRPKKVELLVLIDRKYSRDLPIEPNYVGRHVNSILSQRILVEWKEQGAADDNIWLINP</sequence>
<reference evidence="2 3" key="1">
    <citation type="submission" date="2020-01" db="EMBL/GenBank/DDBJ databases">
        <authorList>
            <person name="Kim M.K."/>
        </authorList>
    </citation>
    <scope>NUCLEOTIDE SEQUENCE [LARGE SCALE GENOMIC DNA]</scope>
    <source>
        <strain evidence="2 3">172606-1</strain>
    </source>
</reference>
<gene>
    <name evidence="2" type="primary">pyrR</name>
    <name evidence="2" type="ORF">GXP67_23535</name>
</gene>
<dbReference type="Pfam" id="PF00156">
    <property type="entry name" value="Pribosyltran"/>
    <property type="match status" value="1"/>
</dbReference>
<dbReference type="InterPro" id="IPR000836">
    <property type="entry name" value="PRTase_dom"/>
</dbReference>
<dbReference type="NCBIfam" id="NF003549">
    <property type="entry name" value="PRK05205.1-5"/>
    <property type="match status" value="1"/>
</dbReference>
<evidence type="ECO:0000259" key="1">
    <source>
        <dbReference type="Pfam" id="PF00156"/>
    </source>
</evidence>
<dbReference type="Gene3D" id="3.40.50.2020">
    <property type="match status" value="1"/>
</dbReference>
<keyword evidence="3" id="KW-1185">Reference proteome</keyword>
<dbReference type="InterPro" id="IPR029057">
    <property type="entry name" value="PRTase-like"/>
</dbReference>